<dbReference type="EMBL" id="BSXT01000497">
    <property type="protein sequence ID" value="GMF28769.1"/>
    <property type="molecule type" value="Genomic_DNA"/>
</dbReference>
<reference evidence="2" key="1">
    <citation type="submission" date="2023-04" db="EMBL/GenBank/DDBJ databases">
        <title>Phytophthora fragariaefolia NBRC 109709.</title>
        <authorList>
            <person name="Ichikawa N."/>
            <person name="Sato H."/>
            <person name="Tonouchi N."/>
        </authorList>
    </citation>
    <scope>NUCLEOTIDE SEQUENCE</scope>
    <source>
        <strain evidence="2">NBRC 109709</strain>
    </source>
</reference>
<protein>
    <submittedName>
        <fullName evidence="2">Unnamed protein product</fullName>
    </submittedName>
</protein>
<gene>
    <name evidence="2" type="ORF">Pfra01_000602400</name>
</gene>
<name>A0A9W6U9Q9_9STRA</name>
<evidence type="ECO:0000313" key="2">
    <source>
        <dbReference type="EMBL" id="GMF28769.1"/>
    </source>
</evidence>
<dbReference type="AlphaFoldDB" id="A0A9W6U9Q9"/>
<evidence type="ECO:0000313" key="3">
    <source>
        <dbReference type="Proteomes" id="UP001165121"/>
    </source>
</evidence>
<evidence type="ECO:0000256" key="1">
    <source>
        <dbReference type="SAM" id="MobiDB-lite"/>
    </source>
</evidence>
<dbReference type="Proteomes" id="UP001165121">
    <property type="component" value="Unassembled WGS sequence"/>
</dbReference>
<proteinExistence type="predicted"/>
<feature type="region of interest" description="Disordered" evidence="1">
    <location>
        <begin position="85"/>
        <end position="105"/>
    </location>
</feature>
<comment type="caution">
    <text evidence="2">The sequence shown here is derived from an EMBL/GenBank/DDBJ whole genome shotgun (WGS) entry which is preliminary data.</text>
</comment>
<feature type="region of interest" description="Disordered" evidence="1">
    <location>
        <begin position="1"/>
        <end position="54"/>
    </location>
</feature>
<accession>A0A9W6U9Q9</accession>
<sequence length="105" mass="10916">MAGGGARYRVNRGLDGEGEVGSKRKRASAEADPINWKRPGLGLGGGDSAPQFDTSDKAVSRLADKARKGPLSWAALQALMIVAESSSAKPRADKASKPKAAQALR</sequence>
<keyword evidence="3" id="KW-1185">Reference proteome</keyword>
<organism evidence="2 3">
    <name type="scientific">Phytophthora fragariaefolia</name>
    <dbReference type="NCBI Taxonomy" id="1490495"/>
    <lineage>
        <taxon>Eukaryota</taxon>
        <taxon>Sar</taxon>
        <taxon>Stramenopiles</taxon>
        <taxon>Oomycota</taxon>
        <taxon>Peronosporomycetes</taxon>
        <taxon>Peronosporales</taxon>
        <taxon>Peronosporaceae</taxon>
        <taxon>Phytophthora</taxon>
    </lineage>
</organism>